<dbReference type="EMBL" id="BLEU01000002">
    <property type="protein sequence ID" value="GET98287.1"/>
    <property type="molecule type" value="Genomic_DNA"/>
</dbReference>
<evidence type="ECO:0000313" key="4">
    <source>
        <dbReference type="EMBL" id="GEU13067.1"/>
    </source>
</evidence>
<accession>A0A640M585</accession>
<dbReference type="EMBL" id="BLEY01000101">
    <property type="protein sequence ID" value="GEU13067.1"/>
    <property type="molecule type" value="Genomic_DNA"/>
</dbReference>
<evidence type="ECO:0000313" key="6">
    <source>
        <dbReference type="EMBL" id="GEU24742.1"/>
    </source>
</evidence>
<proteinExistence type="predicted"/>
<reference evidence="3" key="2">
    <citation type="submission" date="2019-12" db="EMBL/GenBank/DDBJ databases">
        <authorList>
            <person name="Hoang T.H.H."/>
            <person name="Okutani A."/>
        </authorList>
    </citation>
    <scope>NUCLEOTIDE SEQUENCE</scope>
    <source>
        <strain evidence="2">DB</strain>
        <strain evidence="3">HG</strain>
        <strain evidence="5">LaLC</strain>
        <strain evidence="6">LamDB</strain>
        <strain evidence="4">QuyetLC</strain>
    </source>
</reference>
<organism evidence="3">
    <name type="scientific">Bacillus anthracis</name>
    <name type="common">anthrax bacterium</name>
    <dbReference type="NCBI Taxonomy" id="1392"/>
    <lineage>
        <taxon>Bacteria</taxon>
        <taxon>Bacillati</taxon>
        <taxon>Bacillota</taxon>
        <taxon>Bacilli</taxon>
        <taxon>Bacillales</taxon>
        <taxon>Bacillaceae</taxon>
        <taxon>Bacillus</taxon>
        <taxon>Bacillus cereus group</taxon>
    </lineage>
</organism>
<name>A0A640M585_BACAN</name>
<protein>
    <submittedName>
        <fullName evidence="3">Uncharacterized protein</fullName>
    </submittedName>
</protein>
<evidence type="ECO:0000313" key="3">
    <source>
        <dbReference type="EMBL" id="GEU08669.1"/>
    </source>
</evidence>
<gene>
    <name evidence="2" type="ORF">DB1_14540</name>
    <name evidence="3" type="ORF">HG1_41540</name>
    <name evidence="5" type="ORF">LaLC_27980</name>
    <name evidence="6" type="ORF">LamDB_29890</name>
    <name evidence="4" type="ORF">QuyetLC_54850</name>
    <name evidence="1" type="ORF">TuanDB_20840</name>
</gene>
<evidence type="ECO:0000313" key="1">
    <source>
        <dbReference type="EMBL" id="GET97106.1"/>
    </source>
</evidence>
<dbReference type="EMBL" id="BLET01000094">
    <property type="protein sequence ID" value="GET97106.1"/>
    <property type="molecule type" value="Genomic_DNA"/>
</dbReference>
<evidence type="ECO:0000313" key="2">
    <source>
        <dbReference type="EMBL" id="GET98287.1"/>
    </source>
</evidence>
<dbReference type="EMBL" id="BLEW01000004">
    <property type="protein sequence ID" value="GEU18219.1"/>
    <property type="molecule type" value="Genomic_DNA"/>
</dbReference>
<reference evidence="3" key="1">
    <citation type="submission" date="2019-12" db="EMBL/GenBank/DDBJ databases">
        <title>Epidemiological and comparative genomic analysis of Bacillus anthracis isolated from northern Vietnam.</title>
        <authorList>
            <person name="Hoang T.T.H."/>
            <person name="Dang D.A."/>
            <person name="Pham M.H."/>
            <person name="Luong M.H."/>
            <person name="Tran N.D."/>
            <person name="Nguyen T.H."/>
            <person name="Nguyen T.T."/>
            <person name="Inoue S."/>
            <person name="Morikawa S."/>
            <person name="Okutani A."/>
        </authorList>
    </citation>
    <scope>NUCLEOTIDE SEQUENCE</scope>
    <source>
        <strain evidence="2">DB</strain>
        <strain evidence="3">HG</strain>
        <strain evidence="5">LaLC</strain>
        <strain evidence="6">LamDB</strain>
        <strain evidence="4">QuyetLC</strain>
        <strain evidence="1">TuanDB</strain>
    </source>
</reference>
<comment type="caution">
    <text evidence="3">The sequence shown here is derived from an EMBL/GenBank/DDBJ whole genome shotgun (WGS) entry which is preliminary data.</text>
</comment>
<dbReference type="AlphaFoldDB" id="A0A640M585"/>
<evidence type="ECO:0000313" key="5">
    <source>
        <dbReference type="EMBL" id="GEU18219.1"/>
    </source>
</evidence>
<dbReference type="EMBL" id="BLEX01000004">
    <property type="protein sequence ID" value="GEU24742.1"/>
    <property type="molecule type" value="Genomic_DNA"/>
</dbReference>
<sequence>MTFDLIIRQLTFLYNNFAYVFSNLLLEKENRTCIDAVQNNAVNEIIMRNEKKPQ</sequence>
<dbReference type="EMBL" id="BLEV01000005">
    <property type="protein sequence ID" value="GEU08669.1"/>
    <property type="molecule type" value="Genomic_DNA"/>
</dbReference>